<dbReference type="Pfam" id="PF10396">
    <property type="entry name" value="TrmE_N"/>
    <property type="match status" value="1"/>
</dbReference>
<dbReference type="GO" id="GO:0002098">
    <property type="term" value="P:tRNA wobble uridine modification"/>
    <property type="evidence" value="ECO:0007669"/>
    <property type="project" value="TreeGrafter"/>
</dbReference>
<dbReference type="HAMAP" id="MF_00379">
    <property type="entry name" value="GTPase_MnmE"/>
    <property type="match status" value="1"/>
</dbReference>
<dbReference type="GO" id="GO:0042802">
    <property type="term" value="F:identical protein binding"/>
    <property type="evidence" value="ECO:0007669"/>
    <property type="project" value="UniProtKB-ARBA"/>
</dbReference>
<dbReference type="GO" id="GO:0046872">
    <property type="term" value="F:metal ion binding"/>
    <property type="evidence" value="ECO:0007669"/>
    <property type="project" value="UniProtKB-KW"/>
</dbReference>
<feature type="binding site" evidence="10">
    <location>
        <position position="256"/>
    </location>
    <ligand>
        <name>Mg(2+)</name>
        <dbReference type="ChEBI" id="CHEBI:18420"/>
    </ligand>
</feature>
<dbReference type="NCBIfam" id="TIGR00231">
    <property type="entry name" value="small_GTP"/>
    <property type="match status" value="1"/>
</dbReference>
<dbReference type="PROSITE" id="PS51709">
    <property type="entry name" value="G_TRME"/>
    <property type="match status" value="1"/>
</dbReference>
<feature type="binding site" evidence="10">
    <location>
        <begin position="275"/>
        <end position="278"/>
    </location>
    <ligand>
        <name>GTP</name>
        <dbReference type="ChEBI" id="CHEBI:37565"/>
    </ligand>
</feature>
<dbReference type="GO" id="GO:0003924">
    <property type="term" value="F:GTPase activity"/>
    <property type="evidence" value="ECO:0007669"/>
    <property type="project" value="UniProtKB-UniRule"/>
</dbReference>
<dbReference type="EC" id="3.6.-.-" evidence="10"/>
<dbReference type="PRINTS" id="PR00326">
    <property type="entry name" value="GTP1OBG"/>
</dbReference>
<dbReference type="EMBL" id="PDYG01000009">
    <property type="protein sequence ID" value="PHU38399.1"/>
    <property type="molecule type" value="Genomic_DNA"/>
</dbReference>
<proteinExistence type="inferred from homology"/>
<accession>A0A2G3E556</accession>
<comment type="subcellular location">
    <subcellularLocation>
        <location evidence="10">Cytoplasm</location>
    </subcellularLocation>
</comment>
<keyword evidence="6 10" id="KW-0378">Hydrolase</keyword>
<reference evidence="13 14" key="1">
    <citation type="submission" date="2017-10" db="EMBL/GenBank/DDBJ databases">
        <title>Resolving the taxonomy of Roseburia spp., Eubacterium rectale and Agathobacter spp. through phylogenomic analysis.</title>
        <authorList>
            <person name="Sheridan P.O."/>
            <person name="Walker A.W."/>
            <person name="Duncan S.H."/>
            <person name="Scott K.P."/>
            <person name="Toole P.W.O."/>
            <person name="Luis P."/>
            <person name="Flint H.J."/>
        </authorList>
    </citation>
    <scope>NUCLEOTIDE SEQUENCE [LARGE SCALE GENOMIC DNA]</scope>
    <source>
        <strain evidence="13 14">JK623</strain>
    </source>
</reference>
<protein>
    <recommendedName>
        <fullName evidence="10">tRNA modification GTPase MnmE</fullName>
        <ecNumber evidence="10">3.6.-.-</ecNumber>
    </recommendedName>
</protein>
<evidence type="ECO:0000256" key="10">
    <source>
        <dbReference type="HAMAP-Rule" id="MF_00379"/>
    </source>
</evidence>
<dbReference type="Pfam" id="PF01926">
    <property type="entry name" value="MMR_HSR1"/>
    <property type="match status" value="1"/>
</dbReference>
<dbReference type="InterPro" id="IPR004520">
    <property type="entry name" value="GTPase_MnmE"/>
</dbReference>
<evidence type="ECO:0000256" key="2">
    <source>
        <dbReference type="ARBA" id="ARBA00022490"/>
    </source>
</evidence>
<sequence length="458" mass="50902">MNKDTICAIATAMSSSGIGIIRISGSEAIAIADKIYHSPNKDKKLQSCESHTIHYGYIYDGDQKIDEVMVLLMKAPHSYTAEDSVEIDCHGGVFVMQKILETVVKAGARLAEPGEFTKRAFLNGRIDLSQAESVMDIIDSQNQFALKSSMDQLSGKLSESIRLYRENILHEMAFIESALDDPEHFSLDDYPDELSKKMQDVIRGLQELLATADNGRILKEGIQTVILGKPNVGKSSLLNALLGYERAIVTDIAGTTRDVLQEQIHLNGLTLNLMDTAGIRKTDDIVEKIGVDKAMKEADDADLIIYVIDSSGEMDQEDHDLLSYLKDKKAIVILNKTDLEQKIQIKDVEEITNLPVIAISAKENTGIDLLEKQVHHLFIAGEITYNDQVYVTNVRHKSLIAEAISSLNLVLKSIEDQMPEDFYSVDLMNAYKQLGLIIGESVEDDLVEEIFSKFCMGK</sequence>
<feature type="binding site" evidence="10">
    <location>
        <position position="250"/>
    </location>
    <ligand>
        <name>K(+)</name>
        <dbReference type="ChEBI" id="CHEBI:29103"/>
    </ligand>
</feature>
<dbReference type="Pfam" id="PF12631">
    <property type="entry name" value="MnmE_helical"/>
    <property type="match status" value="1"/>
</dbReference>
<evidence type="ECO:0000313" key="13">
    <source>
        <dbReference type="EMBL" id="PHU38399.1"/>
    </source>
</evidence>
<dbReference type="PANTHER" id="PTHR42714:SF2">
    <property type="entry name" value="TRNA MODIFICATION GTPASE GTPBP3, MITOCHONDRIAL"/>
    <property type="match status" value="1"/>
</dbReference>
<dbReference type="Gene3D" id="3.40.50.300">
    <property type="entry name" value="P-loop containing nucleotide triphosphate hydrolases"/>
    <property type="match status" value="1"/>
</dbReference>
<dbReference type="GO" id="GO:0005525">
    <property type="term" value="F:GTP binding"/>
    <property type="evidence" value="ECO:0007669"/>
    <property type="project" value="UniProtKB-UniRule"/>
</dbReference>
<feature type="binding site" evidence="10">
    <location>
        <position position="125"/>
    </location>
    <ligand>
        <name>(6S)-5-formyl-5,6,7,8-tetrahydrofolate</name>
        <dbReference type="ChEBI" id="CHEBI:57457"/>
    </ligand>
</feature>
<name>A0A2G3E556_9FIRM</name>
<keyword evidence="3 10" id="KW-0819">tRNA processing</keyword>
<keyword evidence="4 10" id="KW-0479">Metal-binding</keyword>
<keyword evidence="5 10" id="KW-0547">Nucleotide-binding</keyword>
<comment type="similarity">
    <text evidence="1 10 11">Belongs to the TRAFAC class TrmE-Era-EngA-EngB-Septin-like GTPase superfamily. TrmE GTPase family.</text>
</comment>
<dbReference type="NCBIfam" id="NF003661">
    <property type="entry name" value="PRK05291.1-3"/>
    <property type="match status" value="1"/>
</dbReference>
<evidence type="ECO:0000313" key="14">
    <source>
        <dbReference type="Proteomes" id="UP000224563"/>
    </source>
</evidence>
<dbReference type="InterPro" id="IPR031168">
    <property type="entry name" value="G_TrmE"/>
</dbReference>
<dbReference type="SUPFAM" id="SSF52540">
    <property type="entry name" value="P-loop containing nucleoside triphosphate hydrolases"/>
    <property type="match status" value="1"/>
</dbReference>
<feature type="binding site" evidence="10">
    <location>
        <position position="252"/>
    </location>
    <ligand>
        <name>K(+)</name>
        <dbReference type="ChEBI" id="CHEBI:29103"/>
    </ligand>
</feature>
<keyword evidence="7 10" id="KW-0460">Magnesium</keyword>
<gene>
    <name evidence="10" type="primary">mnmE</name>
    <name evidence="10" type="synonym">trmE</name>
    <name evidence="13" type="ORF">CSX02_02945</name>
</gene>
<keyword evidence="14" id="KW-1185">Reference proteome</keyword>
<reference evidence="13 14" key="2">
    <citation type="submission" date="2017-10" db="EMBL/GenBank/DDBJ databases">
        <authorList>
            <person name="Banno H."/>
            <person name="Chua N.-H."/>
        </authorList>
    </citation>
    <scope>NUCLEOTIDE SEQUENCE [LARGE SCALE GENOMIC DNA]</scope>
    <source>
        <strain evidence="13 14">JK623</strain>
    </source>
</reference>
<feature type="binding site" evidence="10">
    <location>
        <position position="255"/>
    </location>
    <ligand>
        <name>K(+)</name>
        <dbReference type="ChEBI" id="CHEBI:29103"/>
    </ligand>
</feature>
<dbReference type="NCBIfam" id="TIGR00450">
    <property type="entry name" value="mnmE_trmE_thdF"/>
    <property type="match status" value="1"/>
</dbReference>
<dbReference type="InterPro" id="IPR027266">
    <property type="entry name" value="TrmE/GcvT-like"/>
</dbReference>
<dbReference type="GO" id="GO:0030488">
    <property type="term" value="P:tRNA methylation"/>
    <property type="evidence" value="ECO:0007669"/>
    <property type="project" value="TreeGrafter"/>
</dbReference>
<evidence type="ECO:0000256" key="4">
    <source>
        <dbReference type="ARBA" id="ARBA00022723"/>
    </source>
</evidence>
<feature type="binding site" evidence="10">
    <location>
        <position position="458"/>
    </location>
    <ligand>
        <name>(6S)-5-formyl-5,6,7,8-tetrahydrofolate</name>
        <dbReference type="ChEBI" id="CHEBI:57457"/>
    </ligand>
</feature>
<dbReference type="PANTHER" id="PTHR42714">
    <property type="entry name" value="TRNA MODIFICATION GTPASE GTPBP3"/>
    <property type="match status" value="1"/>
</dbReference>
<evidence type="ECO:0000256" key="5">
    <source>
        <dbReference type="ARBA" id="ARBA00022741"/>
    </source>
</evidence>
<comment type="function">
    <text evidence="10">Exhibits a very high intrinsic GTPase hydrolysis rate. Involved in the addition of a carboxymethylaminomethyl (cmnm) group at the wobble position (U34) of certain tRNAs, forming tRNA-cmnm(5)s(2)U34.</text>
</comment>
<feature type="binding site" evidence="10">
    <location>
        <position position="231"/>
    </location>
    <ligand>
        <name>K(+)</name>
        <dbReference type="ChEBI" id="CHEBI:29103"/>
    </ligand>
</feature>
<comment type="caution">
    <text evidence="10">Lacks conserved residue(s) required for the propagation of feature annotation.</text>
</comment>
<evidence type="ECO:0000256" key="1">
    <source>
        <dbReference type="ARBA" id="ARBA00011043"/>
    </source>
</evidence>
<dbReference type="Gene3D" id="1.20.120.430">
    <property type="entry name" value="tRNA modification GTPase MnmE domain 2"/>
    <property type="match status" value="1"/>
</dbReference>
<evidence type="ECO:0000256" key="3">
    <source>
        <dbReference type="ARBA" id="ARBA00022694"/>
    </source>
</evidence>
<keyword evidence="2 10" id="KW-0963">Cytoplasm</keyword>
<keyword evidence="8 10" id="KW-0630">Potassium</keyword>
<comment type="cofactor">
    <cofactor evidence="10">
        <name>K(+)</name>
        <dbReference type="ChEBI" id="CHEBI:29103"/>
    </cofactor>
    <text evidence="10">Binds 1 potassium ion per subunit.</text>
</comment>
<evidence type="ECO:0000256" key="11">
    <source>
        <dbReference type="RuleBase" id="RU003313"/>
    </source>
</evidence>
<feature type="binding site" evidence="10">
    <location>
        <position position="22"/>
    </location>
    <ligand>
        <name>(6S)-5-formyl-5,6,7,8-tetrahydrofolate</name>
        <dbReference type="ChEBI" id="CHEBI:57457"/>
    </ligand>
</feature>
<evidence type="ECO:0000256" key="6">
    <source>
        <dbReference type="ARBA" id="ARBA00022801"/>
    </source>
</evidence>
<dbReference type="RefSeq" id="WP_031544020.1">
    <property type="nucleotide sequence ID" value="NZ_JANSWH010000090.1"/>
</dbReference>
<evidence type="ECO:0000256" key="7">
    <source>
        <dbReference type="ARBA" id="ARBA00022842"/>
    </source>
</evidence>
<evidence type="ECO:0000259" key="12">
    <source>
        <dbReference type="PROSITE" id="PS51709"/>
    </source>
</evidence>
<feature type="binding site" evidence="10">
    <location>
        <begin position="231"/>
        <end position="236"/>
    </location>
    <ligand>
        <name>GTP</name>
        <dbReference type="ChEBI" id="CHEBI:37565"/>
    </ligand>
</feature>
<dbReference type="GO" id="GO:0005829">
    <property type="term" value="C:cytosol"/>
    <property type="evidence" value="ECO:0007669"/>
    <property type="project" value="TreeGrafter"/>
</dbReference>
<dbReference type="Proteomes" id="UP000224563">
    <property type="component" value="Unassembled WGS sequence"/>
</dbReference>
<comment type="subunit">
    <text evidence="10">Homodimer. Heterotetramer of two MnmE and two MnmG subunits.</text>
</comment>
<dbReference type="InterPro" id="IPR005225">
    <property type="entry name" value="Small_GTP-bd"/>
</dbReference>
<feature type="binding site" evidence="10">
    <location>
        <begin position="250"/>
        <end position="256"/>
    </location>
    <ligand>
        <name>GTP</name>
        <dbReference type="ChEBI" id="CHEBI:37565"/>
    </ligand>
</feature>
<organism evidence="13 14">
    <name type="scientific">Agathobacter ruminis</name>
    <dbReference type="NCBI Taxonomy" id="1712665"/>
    <lineage>
        <taxon>Bacteria</taxon>
        <taxon>Bacillati</taxon>
        <taxon>Bacillota</taxon>
        <taxon>Clostridia</taxon>
        <taxon>Lachnospirales</taxon>
        <taxon>Lachnospiraceae</taxon>
        <taxon>Agathobacter</taxon>
    </lineage>
</organism>
<dbReference type="InterPro" id="IPR025867">
    <property type="entry name" value="MnmE_helical"/>
</dbReference>
<dbReference type="FunFam" id="3.30.1360.120:FF:000003">
    <property type="entry name" value="tRNA modification GTPase MnmE"/>
    <property type="match status" value="1"/>
</dbReference>
<dbReference type="CDD" id="cd14858">
    <property type="entry name" value="TrmE_N"/>
    <property type="match status" value="1"/>
</dbReference>
<dbReference type="InterPro" id="IPR027417">
    <property type="entry name" value="P-loop_NTPase"/>
</dbReference>
<dbReference type="Gene3D" id="3.30.1360.120">
    <property type="entry name" value="Probable tRNA modification gtpase trme, domain 1"/>
    <property type="match status" value="1"/>
</dbReference>
<dbReference type="FunFam" id="3.40.50.300:FF:000494">
    <property type="entry name" value="tRNA modification GTPase MnmE"/>
    <property type="match status" value="1"/>
</dbReference>
<dbReference type="CDD" id="cd04164">
    <property type="entry name" value="trmE"/>
    <property type="match status" value="1"/>
</dbReference>
<dbReference type="InterPro" id="IPR027368">
    <property type="entry name" value="MnmE_dom2"/>
</dbReference>
<dbReference type="InterPro" id="IPR018948">
    <property type="entry name" value="GTP-bd_TrmE_N"/>
</dbReference>
<dbReference type="InterPro" id="IPR006073">
    <property type="entry name" value="GTP-bd"/>
</dbReference>
<evidence type="ECO:0000256" key="9">
    <source>
        <dbReference type="ARBA" id="ARBA00023134"/>
    </source>
</evidence>
<keyword evidence="9 10" id="KW-0342">GTP-binding</keyword>
<feature type="domain" description="TrmE-type G" evidence="12">
    <location>
        <begin position="221"/>
        <end position="379"/>
    </location>
</feature>
<evidence type="ECO:0000256" key="8">
    <source>
        <dbReference type="ARBA" id="ARBA00022958"/>
    </source>
</evidence>
<feature type="binding site" evidence="10">
    <location>
        <position position="235"/>
    </location>
    <ligand>
        <name>Mg(2+)</name>
        <dbReference type="ChEBI" id="CHEBI:18420"/>
    </ligand>
</feature>
<dbReference type="AlphaFoldDB" id="A0A2G3E556"/>
<feature type="binding site" evidence="10">
    <location>
        <position position="86"/>
    </location>
    <ligand>
        <name>(6S)-5-formyl-5,6,7,8-tetrahydrofolate</name>
        <dbReference type="ChEBI" id="CHEBI:57457"/>
    </ligand>
</feature>
<comment type="caution">
    <text evidence="13">The sequence shown here is derived from an EMBL/GenBank/DDBJ whole genome shotgun (WGS) entry which is preliminary data.</text>
</comment>